<name>A0AAQ3SQE1_PASNO</name>
<dbReference type="InterPro" id="IPR056924">
    <property type="entry name" value="SH3_Tf2-1"/>
</dbReference>
<dbReference type="Gene3D" id="3.30.420.10">
    <property type="entry name" value="Ribonuclease H-like superfamily/Ribonuclease H"/>
    <property type="match status" value="1"/>
</dbReference>
<dbReference type="CDD" id="cd09274">
    <property type="entry name" value="RNase_HI_RT_Ty3"/>
    <property type="match status" value="1"/>
</dbReference>
<keyword evidence="5" id="KW-0378">Hydrolase</keyword>
<feature type="region of interest" description="Disordered" evidence="8">
    <location>
        <begin position="395"/>
        <end position="445"/>
    </location>
</feature>
<dbReference type="InterPro" id="IPR001878">
    <property type="entry name" value="Znf_CCHC"/>
</dbReference>
<feature type="compositionally biased region" description="Basic residues" evidence="8">
    <location>
        <begin position="434"/>
        <end position="443"/>
    </location>
</feature>
<evidence type="ECO:0000313" key="10">
    <source>
        <dbReference type="EMBL" id="WVZ58299.1"/>
    </source>
</evidence>
<accession>A0AAQ3SQE1</accession>
<feature type="compositionally biased region" description="Gly residues" evidence="8">
    <location>
        <begin position="11"/>
        <end position="22"/>
    </location>
</feature>
<dbReference type="InterPro" id="IPR005162">
    <property type="entry name" value="Retrotrans_gag_dom"/>
</dbReference>
<dbReference type="InterPro" id="IPR041373">
    <property type="entry name" value="RT_RNaseH"/>
</dbReference>
<evidence type="ECO:0000256" key="6">
    <source>
        <dbReference type="ARBA" id="ARBA00022918"/>
    </source>
</evidence>
<dbReference type="InterPro" id="IPR036397">
    <property type="entry name" value="RNaseH_sf"/>
</dbReference>
<evidence type="ECO:0000256" key="8">
    <source>
        <dbReference type="SAM" id="MobiDB-lite"/>
    </source>
</evidence>
<feature type="region of interest" description="Disordered" evidence="8">
    <location>
        <begin position="920"/>
        <end position="948"/>
    </location>
</feature>
<keyword evidence="7" id="KW-0863">Zinc-finger</keyword>
<evidence type="ECO:0000256" key="2">
    <source>
        <dbReference type="ARBA" id="ARBA00022695"/>
    </source>
</evidence>
<dbReference type="FunFam" id="3.30.70.270:FF:000020">
    <property type="entry name" value="Transposon Tf2-6 polyprotein-like Protein"/>
    <property type="match status" value="1"/>
</dbReference>
<dbReference type="SMART" id="SM00343">
    <property type="entry name" value="ZnF_C2HC"/>
    <property type="match status" value="1"/>
</dbReference>
<evidence type="ECO:0000256" key="4">
    <source>
        <dbReference type="ARBA" id="ARBA00022759"/>
    </source>
</evidence>
<dbReference type="GO" id="GO:0003964">
    <property type="term" value="F:RNA-directed DNA polymerase activity"/>
    <property type="evidence" value="ECO:0007669"/>
    <property type="project" value="UniProtKB-KW"/>
</dbReference>
<dbReference type="Pfam" id="PF17917">
    <property type="entry name" value="RT_RNaseH"/>
    <property type="match status" value="1"/>
</dbReference>
<dbReference type="SUPFAM" id="SSF56672">
    <property type="entry name" value="DNA/RNA polymerases"/>
    <property type="match status" value="1"/>
</dbReference>
<dbReference type="SUPFAM" id="SSF57756">
    <property type="entry name" value="Retrovirus zinc finger-like domains"/>
    <property type="match status" value="1"/>
</dbReference>
<keyword evidence="7" id="KW-0479">Metal-binding</keyword>
<dbReference type="InterPro" id="IPR043502">
    <property type="entry name" value="DNA/RNA_pol_sf"/>
</dbReference>
<keyword evidence="6" id="KW-0695">RNA-directed DNA polymerase</keyword>
<dbReference type="InterPro" id="IPR043128">
    <property type="entry name" value="Rev_trsase/Diguanyl_cyclase"/>
</dbReference>
<dbReference type="GO" id="GO:0016787">
    <property type="term" value="F:hydrolase activity"/>
    <property type="evidence" value="ECO:0007669"/>
    <property type="project" value="UniProtKB-KW"/>
</dbReference>
<dbReference type="GO" id="GO:0008270">
    <property type="term" value="F:zinc ion binding"/>
    <property type="evidence" value="ECO:0007669"/>
    <property type="project" value="UniProtKB-KW"/>
</dbReference>
<keyword evidence="7" id="KW-0862">Zinc</keyword>
<dbReference type="PROSITE" id="PS50158">
    <property type="entry name" value="ZF_CCHC"/>
    <property type="match status" value="1"/>
</dbReference>
<dbReference type="PANTHER" id="PTHR35046">
    <property type="entry name" value="ZINC KNUCKLE (CCHC-TYPE) FAMILY PROTEIN"/>
    <property type="match status" value="1"/>
</dbReference>
<dbReference type="SUPFAM" id="SSF53098">
    <property type="entry name" value="Ribonuclease H-like"/>
    <property type="match status" value="1"/>
</dbReference>
<evidence type="ECO:0000259" key="9">
    <source>
        <dbReference type="PROSITE" id="PS50158"/>
    </source>
</evidence>
<evidence type="ECO:0000256" key="7">
    <source>
        <dbReference type="PROSITE-ProRule" id="PRU00047"/>
    </source>
</evidence>
<feature type="compositionally biased region" description="Basic and acidic residues" evidence="8">
    <location>
        <begin position="398"/>
        <end position="417"/>
    </location>
</feature>
<dbReference type="Pfam" id="PF17921">
    <property type="entry name" value="Integrase_H2C2"/>
    <property type="match status" value="1"/>
</dbReference>
<keyword evidence="4" id="KW-0255">Endonuclease</keyword>
<dbReference type="Gene3D" id="1.10.340.70">
    <property type="match status" value="1"/>
</dbReference>
<dbReference type="GO" id="GO:0003676">
    <property type="term" value="F:nucleic acid binding"/>
    <property type="evidence" value="ECO:0007669"/>
    <property type="project" value="InterPro"/>
</dbReference>
<dbReference type="Gene3D" id="3.30.70.270">
    <property type="match status" value="1"/>
</dbReference>
<evidence type="ECO:0000256" key="5">
    <source>
        <dbReference type="ARBA" id="ARBA00022801"/>
    </source>
</evidence>
<dbReference type="AlphaFoldDB" id="A0AAQ3SQE1"/>
<feature type="region of interest" description="Disordered" evidence="8">
    <location>
        <begin position="72"/>
        <end position="102"/>
    </location>
</feature>
<keyword evidence="2" id="KW-0548">Nucleotidyltransferase</keyword>
<dbReference type="GO" id="GO:0004519">
    <property type="term" value="F:endonuclease activity"/>
    <property type="evidence" value="ECO:0007669"/>
    <property type="project" value="UniProtKB-KW"/>
</dbReference>
<feature type="compositionally biased region" description="Polar residues" evidence="8">
    <location>
        <begin position="319"/>
        <end position="331"/>
    </location>
</feature>
<evidence type="ECO:0000256" key="1">
    <source>
        <dbReference type="ARBA" id="ARBA00022679"/>
    </source>
</evidence>
<reference evidence="10 11" key="1">
    <citation type="submission" date="2024-02" db="EMBL/GenBank/DDBJ databases">
        <title>High-quality chromosome-scale genome assembly of Pensacola bahiagrass (Paspalum notatum Flugge var. saurae).</title>
        <authorList>
            <person name="Vega J.M."/>
            <person name="Podio M."/>
            <person name="Orjuela J."/>
            <person name="Siena L.A."/>
            <person name="Pessino S.C."/>
            <person name="Combes M.C."/>
            <person name="Mariac C."/>
            <person name="Albertini E."/>
            <person name="Pupilli F."/>
            <person name="Ortiz J.P.A."/>
            <person name="Leblanc O."/>
        </authorList>
    </citation>
    <scope>NUCLEOTIDE SEQUENCE [LARGE SCALE GENOMIC DNA]</scope>
    <source>
        <strain evidence="10">R1</strain>
        <tissue evidence="10">Leaf</tissue>
    </source>
</reference>
<dbReference type="Pfam" id="PF24626">
    <property type="entry name" value="SH3_Tf2-1"/>
    <property type="match status" value="1"/>
</dbReference>
<gene>
    <name evidence="10" type="ORF">U9M48_008582</name>
</gene>
<sequence length="1016" mass="115841">MIEDDDHHSGVRGGGRGRGFAAGFGRARRVPVGDPTDFDAETLSNYSAEHGSDPYGHRGPYDDHGDDNFGRFGARGHYGDHRRRHSERRHNDDGLNKVKVSIPPFSGKENADDYFEWKTKVEQIFDLYEYPAEKKAKLAAIEFKGYAITWWNQIHTEYHRVGHYRITWEDMKREMRRRFVPAYYSRDLHLKLKRLVQGTQSVDEYFQELEMCLLRTGITENEESTMARFLVGLNKTIADKVDMTNYTCLTELVHFAKRAERQIATSYKYNASWRHSQQQGDVTPQFQQQGAATPKSSSRGANRFIPTSSKQLDVKGKAVSSNQPTSSTAATQRKTSKIECFKCGGHGHKQAECPNCRTIIALADGSYDSQSEEEDEFNNVFVDLNLDTCEYSAEDEEIHASDMARKKREESDKRKLSEIPNPSKGESSNPSSHIKPHANHKQPRHTECLLVSKSDLREDFEDVFPDEIPAGLPPLRGIEHQIDLVDEEKVKAIKDWPTPVNVSQVQSFHGLASFYRRFVKDFSTLAAPLNNLTKKDVPFKWGHDEDQAFHTLKTKLCEAPLLQLPDFGKTFEIECDASGIGIGGVLLQEGKPVAYFSEKLNGPHLNYSVYDKELYALVRVLEVWQHYLLPKEFVIHSDHEALKYLKSQGKLNRRHAKWIEFFETFPYVVKHKRGTDNIVADALSRRCALITQLDTKEAHAGGLAGHFGVKKTLDMLSDHFFWPHMRRDVQRHVGCCIVCLKAKSRLNPYGLYTPLPIPHVPWEDISMDFVLGLPRSPRGRDSIFVVVDRFSKMAHFIPCHKSDDASHEQVNLDATKRSDFTKRLHAETRKNIEKKSAQYAKQANKGKKKVTFQPGDLVWLHLRKDHFPQQRKSKLSPRGDGPFKVLQQINDNAYKIELLPEYSNVSTTFNVIDLFPFAGKPESRTTPSQEGEADEDIPSILSSPNETTLDIAGPITRSRAKQLEKEIHSQVNANLMFNNQFMLNESMLLSSCSNVLRNDGVYEPAWDEDGFKPVDI</sequence>
<keyword evidence="11" id="KW-1185">Reference proteome</keyword>
<dbReference type="Proteomes" id="UP001341281">
    <property type="component" value="Chromosome 02"/>
</dbReference>
<dbReference type="PANTHER" id="PTHR35046:SF9">
    <property type="entry name" value="RNA-DIRECTED DNA POLYMERASE"/>
    <property type="match status" value="1"/>
</dbReference>
<feature type="region of interest" description="Disordered" evidence="8">
    <location>
        <begin position="278"/>
        <end position="307"/>
    </location>
</feature>
<protein>
    <recommendedName>
        <fullName evidence="9">CCHC-type domain-containing protein</fullName>
    </recommendedName>
</protein>
<dbReference type="InterPro" id="IPR036875">
    <property type="entry name" value="Znf_CCHC_sf"/>
</dbReference>
<dbReference type="InterPro" id="IPR012337">
    <property type="entry name" value="RNaseH-like_sf"/>
</dbReference>
<dbReference type="Pfam" id="PF03732">
    <property type="entry name" value="Retrotrans_gag"/>
    <property type="match status" value="1"/>
</dbReference>
<evidence type="ECO:0000313" key="11">
    <source>
        <dbReference type="Proteomes" id="UP001341281"/>
    </source>
</evidence>
<proteinExistence type="predicted"/>
<keyword evidence="3" id="KW-0540">Nuclease</keyword>
<evidence type="ECO:0000256" key="3">
    <source>
        <dbReference type="ARBA" id="ARBA00022722"/>
    </source>
</evidence>
<feature type="region of interest" description="Disordered" evidence="8">
    <location>
        <begin position="1"/>
        <end position="22"/>
    </location>
</feature>
<dbReference type="EMBL" id="CP144746">
    <property type="protein sequence ID" value="WVZ58299.1"/>
    <property type="molecule type" value="Genomic_DNA"/>
</dbReference>
<dbReference type="Gene3D" id="4.10.60.10">
    <property type="entry name" value="Zinc finger, CCHC-type"/>
    <property type="match status" value="1"/>
</dbReference>
<feature type="domain" description="CCHC-type" evidence="9">
    <location>
        <begin position="340"/>
        <end position="355"/>
    </location>
</feature>
<feature type="region of interest" description="Disordered" evidence="8">
    <location>
        <begin position="312"/>
        <end position="331"/>
    </location>
</feature>
<dbReference type="InterPro" id="IPR041588">
    <property type="entry name" value="Integrase_H2C2"/>
</dbReference>
<organism evidence="10 11">
    <name type="scientific">Paspalum notatum var. saurae</name>
    <dbReference type="NCBI Taxonomy" id="547442"/>
    <lineage>
        <taxon>Eukaryota</taxon>
        <taxon>Viridiplantae</taxon>
        <taxon>Streptophyta</taxon>
        <taxon>Embryophyta</taxon>
        <taxon>Tracheophyta</taxon>
        <taxon>Spermatophyta</taxon>
        <taxon>Magnoliopsida</taxon>
        <taxon>Liliopsida</taxon>
        <taxon>Poales</taxon>
        <taxon>Poaceae</taxon>
        <taxon>PACMAD clade</taxon>
        <taxon>Panicoideae</taxon>
        <taxon>Andropogonodae</taxon>
        <taxon>Paspaleae</taxon>
        <taxon>Paspalinae</taxon>
        <taxon>Paspalum</taxon>
    </lineage>
</organism>
<keyword evidence="1" id="KW-0808">Transferase</keyword>